<protein>
    <submittedName>
        <fullName evidence="1">Uncharacterized protein</fullName>
    </submittedName>
</protein>
<dbReference type="Proteomes" id="UP001241605">
    <property type="component" value="Chromosome"/>
</dbReference>
<name>A0ABY8QEH0_9RHOB</name>
<dbReference type="RefSeq" id="WP_282299648.1">
    <property type="nucleotide sequence ID" value="NZ_CP124616.1"/>
</dbReference>
<accession>A0ABY8QEH0</accession>
<evidence type="ECO:0000313" key="1">
    <source>
        <dbReference type="EMBL" id="WGW03020.1"/>
    </source>
</evidence>
<proteinExistence type="predicted"/>
<dbReference type="EMBL" id="CP124616">
    <property type="protein sequence ID" value="WGW03020.1"/>
    <property type="molecule type" value="Genomic_DNA"/>
</dbReference>
<reference evidence="1 2" key="1">
    <citation type="submission" date="2023-05" db="EMBL/GenBank/DDBJ databases">
        <title>YMD87, complete Genome.</title>
        <authorList>
            <person name="Zhang J."/>
            <person name="Xu X."/>
        </authorList>
    </citation>
    <scope>NUCLEOTIDE SEQUENCE [LARGE SCALE GENOMIC DNA]</scope>
    <source>
        <strain evidence="1 2">YMD87</strain>
    </source>
</reference>
<organism evidence="1 2">
    <name type="scientific">Tropicibacter oceani</name>
    <dbReference type="NCBI Taxonomy" id="3058420"/>
    <lineage>
        <taxon>Bacteria</taxon>
        <taxon>Pseudomonadati</taxon>
        <taxon>Pseudomonadota</taxon>
        <taxon>Alphaproteobacteria</taxon>
        <taxon>Rhodobacterales</taxon>
        <taxon>Roseobacteraceae</taxon>
        <taxon>Tropicibacter</taxon>
    </lineage>
</organism>
<sequence>MTTADCAEVFLDFVADRRFSPDLTMLSDTSQLTSVHASFRGILTRLLSMQRALAAFPEPALSVIYARSDTIYGMARMLEQTLSPLSKVKIVVVKDQAAALKLAGQPEADFPALHDALNVPRKDAPPDRDRMR</sequence>
<gene>
    <name evidence="1" type="ORF">QF118_13910</name>
</gene>
<keyword evidence="2" id="KW-1185">Reference proteome</keyword>
<evidence type="ECO:0000313" key="2">
    <source>
        <dbReference type="Proteomes" id="UP001241605"/>
    </source>
</evidence>